<dbReference type="Pfam" id="PF03466">
    <property type="entry name" value="LysR_substrate"/>
    <property type="match status" value="1"/>
</dbReference>
<dbReference type="HOGENOM" id="CLU_039613_6_1_3"/>
<name>B7JWI3_RIPO1</name>
<dbReference type="InterPro" id="IPR036390">
    <property type="entry name" value="WH_DNA-bd_sf"/>
</dbReference>
<feature type="domain" description="HTH lysR-type" evidence="5">
    <location>
        <begin position="4"/>
        <end position="61"/>
    </location>
</feature>
<gene>
    <name evidence="6" type="ordered locus">PCC8801_4402</name>
</gene>
<protein>
    <submittedName>
        <fullName evidence="6">Transcriptional regulator, LysR family</fullName>
    </submittedName>
</protein>
<evidence type="ECO:0000256" key="4">
    <source>
        <dbReference type="ARBA" id="ARBA00023163"/>
    </source>
</evidence>
<sequence length="319" mass="36295">MAQMTLDQLRVFLAVAKYLHFTRAADALYITQPAVSAAIQNLESEYGIKLFHRLGRHIEITESGKLLQVEAQKILDQVALAEQGLRELNDLQRGELKIGSSLTIGNYWLPEKISYFQRCYPKINLNCTLANTEEICIGTATGKFDIGLIEGEVKPGLETILEQEVIGSDRLLIIVGKSHPWFQHKQIRLSQLTETDWIMREAGSGTQQRLEEALVRWGINLHSLKVNLILNTGEMIKAVIEDSQAAAGISDLMVRKELKLGILRSIRIIDDRNKKSQELELARPFLRIKHRERFQTKVSQAFEEILSLNEQESRQQLVL</sequence>
<organism evidence="6 7">
    <name type="scientific">Rippkaea orientalis (strain PCC 8801 / RF-1)</name>
    <name type="common">Cyanothece sp. (strain PCC 8801)</name>
    <dbReference type="NCBI Taxonomy" id="41431"/>
    <lineage>
        <taxon>Bacteria</taxon>
        <taxon>Bacillati</taxon>
        <taxon>Cyanobacteriota</taxon>
        <taxon>Cyanophyceae</taxon>
        <taxon>Oscillatoriophycideae</taxon>
        <taxon>Chroococcales</taxon>
        <taxon>Aphanothecaceae</taxon>
        <taxon>Rippkaea</taxon>
        <taxon>Rippkaea orientalis</taxon>
    </lineage>
</organism>
<evidence type="ECO:0000313" key="6">
    <source>
        <dbReference type="EMBL" id="ACK68324.1"/>
    </source>
</evidence>
<evidence type="ECO:0000256" key="2">
    <source>
        <dbReference type="ARBA" id="ARBA00023015"/>
    </source>
</evidence>
<keyword evidence="2" id="KW-0805">Transcription regulation</keyword>
<comment type="similarity">
    <text evidence="1">Belongs to the LysR transcriptional regulatory family.</text>
</comment>
<dbReference type="SUPFAM" id="SSF46785">
    <property type="entry name" value="Winged helix' DNA-binding domain"/>
    <property type="match status" value="1"/>
</dbReference>
<dbReference type="eggNOG" id="COG0583">
    <property type="taxonomic scope" value="Bacteria"/>
</dbReference>
<dbReference type="STRING" id="41431.PCC8801_4402"/>
<dbReference type="AlphaFoldDB" id="B7JWI3"/>
<evidence type="ECO:0000259" key="5">
    <source>
        <dbReference type="PROSITE" id="PS50931"/>
    </source>
</evidence>
<evidence type="ECO:0000256" key="3">
    <source>
        <dbReference type="ARBA" id="ARBA00023125"/>
    </source>
</evidence>
<keyword evidence="4" id="KW-0804">Transcription</keyword>
<dbReference type="PANTHER" id="PTHR30126:SF39">
    <property type="entry name" value="HTH-TYPE TRANSCRIPTIONAL REGULATOR CYSL"/>
    <property type="match status" value="1"/>
</dbReference>
<dbReference type="Gene3D" id="1.10.10.10">
    <property type="entry name" value="Winged helix-like DNA-binding domain superfamily/Winged helix DNA-binding domain"/>
    <property type="match status" value="1"/>
</dbReference>
<evidence type="ECO:0000313" key="7">
    <source>
        <dbReference type="Proteomes" id="UP000008204"/>
    </source>
</evidence>
<keyword evidence="7" id="KW-1185">Reference proteome</keyword>
<dbReference type="PROSITE" id="PS50931">
    <property type="entry name" value="HTH_LYSR"/>
    <property type="match status" value="1"/>
</dbReference>
<accession>B7JWI3</accession>
<proteinExistence type="inferred from homology"/>
<dbReference type="PRINTS" id="PR00039">
    <property type="entry name" value="HTHLYSR"/>
</dbReference>
<dbReference type="Pfam" id="PF00126">
    <property type="entry name" value="HTH_1"/>
    <property type="match status" value="1"/>
</dbReference>
<evidence type="ECO:0000256" key="1">
    <source>
        <dbReference type="ARBA" id="ARBA00009437"/>
    </source>
</evidence>
<reference evidence="7" key="1">
    <citation type="journal article" date="2011" name="MBio">
        <title>Novel metabolic attributes of the genus Cyanothece, comprising a group of unicellular nitrogen-fixing Cyanobacteria.</title>
        <authorList>
            <person name="Bandyopadhyay A."/>
            <person name="Elvitigala T."/>
            <person name="Welsh E."/>
            <person name="Stockel J."/>
            <person name="Liberton M."/>
            <person name="Min H."/>
            <person name="Sherman L.A."/>
            <person name="Pakrasi H.B."/>
        </authorList>
    </citation>
    <scope>NUCLEOTIDE SEQUENCE [LARGE SCALE GENOMIC DNA]</scope>
    <source>
        <strain evidence="7">PCC 8801</strain>
    </source>
</reference>
<dbReference type="GO" id="GO:0003700">
    <property type="term" value="F:DNA-binding transcription factor activity"/>
    <property type="evidence" value="ECO:0007669"/>
    <property type="project" value="InterPro"/>
</dbReference>
<dbReference type="KEGG" id="cyp:PCC8801_4402"/>
<dbReference type="PANTHER" id="PTHR30126">
    <property type="entry name" value="HTH-TYPE TRANSCRIPTIONAL REGULATOR"/>
    <property type="match status" value="1"/>
</dbReference>
<dbReference type="OrthoDB" id="9785745at2"/>
<dbReference type="RefSeq" id="WP_015957419.1">
    <property type="nucleotide sequence ID" value="NC_011726.1"/>
</dbReference>
<keyword evidence="3" id="KW-0238">DNA-binding</keyword>
<dbReference type="Gene3D" id="3.40.190.290">
    <property type="match status" value="1"/>
</dbReference>
<dbReference type="EMBL" id="CP001287">
    <property type="protein sequence ID" value="ACK68324.1"/>
    <property type="molecule type" value="Genomic_DNA"/>
</dbReference>
<dbReference type="InterPro" id="IPR005119">
    <property type="entry name" value="LysR_subst-bd"/>
</dbReference>
<dbReference type="SUPFAM" id="SSF53850">
    <property type="entry name" value="Periplasmic binding protein-like II"/>
    <property type="match status" value="1"/>
</dbReference>
<dbReference type="InterPro" id="IPR036388">
    <property type="entry name" value="WH-like_DNA-bd_sf"/>
</dbReference>
<dbReference type="Proteomes" id="UP000008204">
    <property type="component" value="Chromosome"/>
</dbReference>
<dbReference type="InterPro" id="IPR000847">
    <property type="entry name" value="LysR_HTH_N"/>
</dbReference>
<dbReference type="GO" id="GO:0000976">
    <property type="term" value="F:transcription cis-regulatory region binding"/>
    <property type="evidence" value="ECO:0007669"/>
    <property type="project" value="TreeGrafter"/>
</dbReference>
<dbReference type="FunFam" id="1.10.10.10:FF:000001">
    <property type="entry name" value="LysR family transcriptional regulator"/>
    <property type="match status" value="1"/>
</dbReference>